<sequence>FVFLINRLLDLLMSTKDLISSLPDEILAQDSFRHFVDNTLSNCRKPYFDIIKPLVYIEHLNIKKLTIRYSDYFSSNRYLVLNAPRLVYFDYSDYLTYNDINWEGRYGSEQKNCSKLLNFICKVHILYISGNQRRAYHNLTTLHFESSNRKKYWELLSNMIEKSPKLEALLLKGLCGISNCEIVKIGGNVVKVVEIQDYEGRLEELNQVKCFLWEMENLEEMK</sequence>
<dbReference type="KEGG" id="eus:EUTSA_v10028219mg"/>
<name>V4NKX1_EUTSA</name>
<dbReference type="Gramene" id="ESQ47011">
    <property type="protein sequence ID" value="ESQ47011"/>
    <property type="gene ID" value="EUTSA_v10028219mg"/>
</dbReference>
<evidence type="ECO:0000313" key="2">
    <source>
        <dbReference type="Proteomes" id="UP000030689"/>
    </source>
</evidence>
<accession>V4NKX1</accession>
<feature type="non-terminal residue" evidence="1">
    <location>
        <position position="1"/>
    </location>
</feature>
<dbReference type="PANTHER" id="PTHR31293:SF26">
    <property type="entry name" value="(RAPE) HYPOTHETICAL PROTEIN"/>
    <property type="match status" value="1"/>
</dbReference>
<evidence type="ECO:0008006" key="3">
    <source>
        <dbReference type="Google" id="ProtNLM"/>
    </source>
</evidence>
<keyword evidence="2" id="KW-1185">Reference proteome</keyword>
<dbReference type="AlphaFoldDB" id="V4NKX1"/>
<evidence type="ECO:0000313" key="1">
    <source>
        <dbReference type="EMBL" id="ESQ47011.1"/>
    </source>
</evidence>
<proteinExistence type="predicted"/>
<organism evidence="1 2">
    <name type="scientific">Eutrema salsugineum</name>
    <name type="common">Saltwater cress</name>
    <name type="synonym">Sisymbrium salsugineum</name>
    <dbReference type="NCBI Taxonomy" id="72664"/>
    <lineage>
        <taxon>Eukaryota</taxon>
        <taxon>Viridiplantae</taxon>
        <taxon>Streptophyta</taxon>
        <taxon>Embryophyta</taxon>
        <taxon>Tracheophyta</taxon>
        <taxon>Spermatophyta</taxon>
        <taxon>Magnoliopsida</taxon>
        <taxon>eudicotyledons</taxon>
        <taxon>Gunneridae</taxon>
        <taxon>Pentapetalae</taxon>
        <taxon>rosids</taxon>
        <taxon>malvids</taxon>
        <taxon>Brassicales</taxon>
        <taxon>Brassicaceae</taxon>
        <taxon>Eutremeae</taxon>
        <taxon>Eutrema</taxon>
    </lineage>
</organism>
<gene>
    <name evidence="1" type="ORF">EUTSA_v10028219mg</name>
</gene>
<feature type="non-terminal residue" evidence="1">
    <location>
        <position position="222"/>
    </location>
</feature>
<dbReference type="InterPro" id="IPR055294">
    <property type="entry name" value="FBL60-like"/>
</dbReference>
<dbReference type="PANTHER" id="PTHR31293">
    <property type="entry name" value="RNI-LIKE SUPERFAMILY PROTEIN"/>
    <property type="match status" value="1"/>
</dbReference>
<protein>
    <recommendedName>
        <fullName evidence="3">FBD domain-containing protein</fullName>
    </recommendedName>
</protein>
<reference evidence="1 2" key="1">
    <citation type="journal article" date="2013" name="Front. Plant Sci.">
        <title>The Reference Genome of the Halophytic Plant Eutrema salsugineum.</title>
        <authorList>
            <person name="Yang R."/>
            <person name="Jarvis D.E."/>
            <person name="Chen H."/>
            <person name="Beilstein M.A."/>
            <person name="Grimwood J."/>
            <person name="Jenkins J."/>
            <person name="Shu S."/>
            <person name="Prochnik S."/>
            <person name="Xin M."/>
            <person name="Ma C."/>
            <person name="Schmutz J."/>
            <person name="Wing R.A."/>
            <person name="Mitchell-Olds T."/>
            <person name="Schumaker K.S."/>
            <person name="Wang X."/>
        </authorList>
    </citation>
    <scope>NUCLEOTIDE SEQUENCE [LARGE SCALE GENOMIC DNA]</scope>
</reference>
<dbReference type="Proteomes" id="UP000030689">
    <property type="component" value="Unassembled WGS sequence"/>
</dbReference>
<dbReference type="OMA" id="NDINWEG"/>
<dbReference type="EMBL" id="KI517416">
    <property type="protein sequence ID" value="ESQ47011.1"/>
    <property type="molecule type" value="Genomic_DNA"/>
</dbReference>